<sequence>MIGNLLLSFLIMGCCISVQSFFAAVMLKAFFMFDDRGLINSSVFRNAMILSTVTLIMLVGIVLQMLIWATTFVAVGEFNDLRHAFYHSAVNFTSLGYGDVVMSEERRLLGALEAANGVLMFGLTTSLLFALMAILIKRRWSAELSRHL</sequence>
<dbReference type="SUPFAM" id="SSF81324">
    <property type="entry name" value="Voltage-gated potassium channels"/>
    <property type="match status" value="1"/>
</dbReference>
<accession>A0A5M6DDG9</accession>
<feature type="transmembrane region" description="Helical" evidence="1">
    <location>
        <begin position="6"/>
        <end position="27"/>
    </location>
</feature>
<keyword evidence="3" id="KW-0406">Ion transport</keyword>
<dbReference type="InterPro" id="IPR013099">
    <property type="entry name" value="K_chnl_dom"/>
</dbReference>
<name>A0A5M6DDG9_9BACT</name>
<keyword evidence="1" id="KW-0812">Transmembrane</keyword>
<keyword evidence="3" id="KW-0407">Ion channel</keyword>
<dbReference type="Proteomes" id="UP000324479">
    <property type="component" value="Unassembled WGS sequence"/>
</dbReference>
<dbReference type="EMBL" id="VWOX01000003">
    <property type="protein sequence ID" value="KAA5545443.1"/>
    <property type="molecule type" value="Genomic_DNA"/>
</dbReference>
<dbReference type="GO" id="GO:0034220">
    <property type="term" value="P:monoatomic ion transmembrane transport"/>
    <property type="evidence" value="ECO:0007669"/>
    <property type="project" value="UniProtKB-KW"/>
</dbReference>
<evidence type="ECO:0000259" key="2">
    <source>
        <dbReference type="Pfam" id="PF07885"/>
    </source>
</evidence>
<keyword evidence="1" id="KW-0472">Membrane</keyword>
<keyword evidence="3" id="KW-0813">Transport</keyword>
<evidence type="ECO:0000256" key="1">
    <source>
        <dbReference type="SAM" id="Phobius"/>
    </source>
</evidence>
<feature type="domain" description="Potassium channel" evidence="2">
    <location>
        <begin position="62"/>
        <end position="131"/>
    </location>
</feature>
<keyword evidence="4" id="KW-1185">Reference proteome</keyword>
<evidence type="ECO:0000313" key="3">
    <source>
        <dbReference type="EMBL" id="KAA5545443.1"/>
    </source>
</evidence>
<dbReference type="Gene3D" id="1.10.287.70">
    <property type="match status" value="1"/>
</dbReference>
<feature type="transmembrane region" description="Helical" evidence="1">
    <location>
        <begin position="48"/>
        <end position="69"/>
    </location>
</feature>
<proteinExistence type="predicted"/>
<organism evidence="3 4">
    <name type="scientific">Roseiconus nitratireducens</name>
    <dbReference type="NCBI Taxonomy" id="2605748"/>
    <lineage>
        <taxon>Bacteria</taxon>
        <taxon>Pseudomonadati</taxon>
        <taxon>Planctomycetota</taxon>
        <taxon>Planctomycetia</taxon>
        <taxon>Pirellulales</taxon>
        <taxon>Pirellulaceae</taxon>
        <taxon>Roseiconus</taxon>
    </lineage>
</organism>
<comment type="caution">
    <text evidence="3">The sequence shown here is derived from an EMBL/GenBank/DDBJ whole genome shotgun (WGS) entry which is preliminary data.</text>
</comment>
<protein>
    <submittedName>
        <fullName evidence="3">Two pore domain potassium channel family protein</fullName>
    </submittedName>
</protein>
<dbReference type="Pfam" id="PF07885">
    <property type="entry name" value="Ion_trans_2"/>
    <property type="match status" value="1"/>
</dbReference>
<dbReference type="RefSeq" id="WP_150075712.1">
    <property type="nucleotide sequence ID" value="NZ_VWOX01000003.1"/>
</dbReference>
<feature type="transmembrane region" description="Helical" evidence="1">
    <location>
        <begin position="114"/>
        <end position="136"/>
    </location>
</feature>
<reference evidence="3 4" key="1">
    <citation type="submission" date="2019-08" db="EMBL/GenBank/DDBJ databases">
        <authorList>
            <person name="Dhanesh K."/>
            <person name="Kumar G."/>
            <person name="Sasikala C."/>
            <person name="Venkata Ramana C."/>
        </authorList>
    </citation>
    <scope>NUCLEOTIDE SEQUENCE [LARGE SCALE GENOMIC DNA]</scope>
    <source>
        <strain evidence="3 4">JC645</strain>
    </source>
</reference>
<gene>
    <name evidence="3" type="ORF">FYK55_07275</name>
</gene>
<keyword evidence="1" id="KW-1133">Transmembrane helix</keyword>
<dbReference type="AlphaFoldDB" id="A0A5M6DDG9"/>
<evidence type="ECO:0000313" key="4">
    <source>
        <dbReference type="Proteomes" id="UP000324479"/>
    </source>
</evidence>